<protein>
    <recommendedName>
        <fullName evidence="2">RGS domain-containing protein</fullName>
    </recommendedName>
</protein>
<feature type="transmembrane region" description="Helical" evidence="1">
    <location>
        <begin position="62"/>
        <end position="82"/>
    </location>
</feature>
<dbReference type="EMBL" id="JALLAZ020000457">
    <property type="protein sequence ID" value="KAL3794687.1"/>
    <property type="molecule type" value="Genomic_DNA"/>
</dbReference>
<dbReference type="PANTHER" id="PTHR10845">
    <property type="entry name" value="REGULATOR OF G PROTEIN SIGNALING"/>
    <property type="match status" value="1"/>
</dbReference>
<dbReference type="PROSITE" id="PS50132">
    <property type="entry name" value="RGS"/>
    <property type="match status" value="1"/>
</dbReference>
<evidence type="ECO:0000313" key="3">
    <source>
        <dbReference type="EMBL" id="KAL3794687.1"/>
    </source>
</evidence>
<dbReference type="CDD" id="cd07440">
    <property type="entry name" value="RGS"/>
    <property type="match status" value="1"/>
</dbReference>
<feature type="transmembrane region" description="Helical" evidence="1">
    <location>
        <begin position="37"/>
        <end position="56"/>
    </location>
</feature>
<dbReference type="AlphaFoldDB" id="A0ABD3Q3U0"/>
<dbReference type="SMART" id="SM00315">
    <property type="entry name" value="RGS"/>
    <property type="match status" value="1"/>
</dbReference>
<dbReference type="Gene3D" id="1.10.167.10">
    <property type="entry name" value="Regulator of G-protein Signalling 4, domain 2"/>
    <property type="match status" value="1"/>
</dbReference>
<sequence>MATRAISFVFLVLFPLFDIACYSHLHWNRNDLRIAKRIIFAIYAASLAGWLAYFNVVVSTLGVVPCGLFYVSSLLVAPLSVGPQIIRALTLRGTIKYYQLVIEDEISSRTRRVKEAKGTKAPDELFETSQPLPSGKKAEAILIIKRTRWIVKMTILALLVVPTLFIILAIAITSDARRLIETDFIQCQPEPKSFQYTISALVIFSAVLALAIPFLIKQIDDELHIAAEIGRSSIFLGFTHILIVVVRFVGHYEWQPLMQTIQQMILFMSMAIIPFIPRSPTLDRFSSWAKQKGKRINPATKSATPGYGQPVPRSREYIGPRMSRRLSHLDQKLERVETLSWDAGLCVLLSSEDGISMFIQHCAKEFSSENILFWCAVNDYKEKYDKEYGIHDEIHDENHSSSSHVAPRSSNEEIDIGAVAREIYNMFIDIDSAIQVNLSSKQKTDIKSALDAGQCRRETFDVAQKEIFSVMSRDSYPRFLSSKKKKMHITLLSI</sequence>
<comment type="caution">
    <text evidence="3">The sequence shown here is derived from an EMBL/GenBank/DDBJ whole genome shotgun (WGS) entry which is preliminary data.</text>
</comment>
<dbReference type="PRINTS" id="PR01301">
    <property type="entry name" value="RGSPROTEIN"/>
</dbReference>
<evidence type="ECO:0000256" key="1">
    <source>
        <dbReference type="SAM" id="Phobius"/>
    </source>
</evidence>
<feature type="domain" description="RGS" evidence="2">
    <location>
        <begin position="348"/>
        <end position="482"/>
    </location>
</feature>
<gene>
    <name evidence="3" type="ORF">ACHAW5_009752</name>
</gene>
<dbReference type="PANTHER" id="PTHR10845:SF192">
    <property type="entry name" value="DOUBLE HIT, ISOFORM B"/>
    <property type="match status" value="1"/>
</dbReference>
<feature type="transmembrane region" description="Helical" evidence="1">
    <location>
        <begin position="6"/>
        <end position="25"/>
    </location>
</feature>
<evidence type="ECO:0000259" key="2">
    <source>
        <dbReference type="PROSITE" id="PS50132"/>
    </source>
</evidence>
<dbReference type="Proteomes" id="UP001530315">
    <property type="component" value="Unassembled WGS sequence"/>
</dbReference>
<keyword evidence="4" id="KW-1185">Reference proteome</keyword>
<evidence type="ECO:0000313" key="4">
    <source>
        <dbReference type="Proteomes" id="UP001530315"/>
    </source>
</evidence>
<reference evidence="3 4" key="1">
    <citation type="submission" date="2024-10" db="EMBL/GenBank/DDBJ databases">
        <title>Updated reference genomes for cyclostephanoid diatoms.</title>
        <authorList>
            <person name="Roberts W.R."/>
            <person name="Alverson A.J."/>
        </authorList>
    </citation>
    <scope>NUCLEOTIDE SEQUENCE [LARGE SCALE GENOMIC DNA]</scope>
    <source>
        <strain evidence="3 4">AJA276-08</strain>
    </source>
</reference>
<dbReference type="Pfam" id="PF00615">
    <property type="entry name" value="RGS"/>
    <property type="match status" value="1"/>
</dbReference>
<keyword evidence="1" id="KW-0812">Transmembrane</keyword>
<organism evidence="3 4">
    <name type="scientific">Stephanodiscus triporus</name>
    <dbReference type="NCBI Taxonomy" id="2934178"/>
    <lineage>
        <taxon>Eukaryota</taxon>
        <taxon>Sar</taxon>
        <taxon>Stramenopiles</taxon>
        <taxon>Ochrophyta</taxon>
        <taxon>Bacillariophyta</taxon>
        <taxon>Coscinodiscophyceae</taxon>
        <taxon>Thalassiosirophycidae</taxon>
        <taxon>Stephanodiscales</taxon>
        <taxon>Stephanodiscaceae</taxon>
        <taxon>Stephanodiscus</taxon>
    </lineage>
</organism>
<proteinExistence type="predicted"/>
<dbReference type="InterPro" id="IPR016137">
    <property type="entry name" value="RGS"/>
</dbReference>
<keyword evidence="1" id="KW-0472">Membrane</keyword>
<name>A0ABD3Q3U0_9STRA</name>
<dbReference type="InterPro" id="IPR044926">
    <property type="entry name" value="RGS_subdomain_2"/>
</dbReference>
<feature type="transmembrane region" description="Helical" evidence="1">
    <location>
        <begin position="155"/>
        <end position="174"/>
    </location>
</feature>
<accession>A0ABD3Q3U0</accession>
<feature type="transmembrane region" description="Helical" evidence="1">
    <location>
        <begin position="194"/>
        <end position="216"/>
    </location>
</feature>
<keyword evidence="1" id="KW-1133">Transmembrane helix</keyword>
<dbReference type="InterPro" id="IPR036305">
    <property type="entry name" value="RGS_sf"/>
</dbReference>
<feature type="transmembrane region" description="Helical" evidence="1">
    <location>
        <begin position="228"/>
        <end position="250"/>
    </location>
</feature>
<dbReference type="SUPFAM" id="SSF48097">
    <property type="entry name" value="Regulator of G-protein signaling, RGS"/>
    <property type="match status" value="1"/>
</dbReference>